<dbReference type="InterPro" id="IPR000571">
    <property type="entry name" value="Znf_CCCH"/>
</dbReference>
<feature type="zinc finger region" description="C3H1-type" evidence="5">
    <location>
        <begin position="36"/>
        <end position="64"/>
    </location>
</feature>
<organism evidence="7 8">
    <name type="scientific">Steinernema glaseri</name>
    <dbReference type="NCBI Taxonomy" id="37863"/>
    <lineage>
        <taxon>Eukaryota</taxon>
        <taxon>Metazoa</taxon>
        <taxon>Ecdysozoa</taxon>
        <taxon>Nematoda</taxon>
        <taxon>Chromadorea</taxon>
        <taxon>Rhabditida</taxon>
        <taxon>Tylenchina</taxon>
        <taxon>Panagrolaimomorpha</taxon>
        <taxon>Strongyloidoidea</taxon>
        <taxon>Steinernematidae</taxon>
        <taxon>Steinernema</taxon>
    </lineage>
</organism>
<proteinExistence type="predicted"/>
<dbReference type="PANTHER" id="PTHR12547:SF18">
    <property type="entry name" value="PROTEIN TIS11"/>
    <property type="match status" value="1"/>
</dbReference>
<evidence type="ECO:0000259" key="6">
    <source>
        <dbReference type="PROSITE" id="PS50103"/>
    </source>
</evidence>
<dbReference type="AlphaFoldDB" id="A0A1I8A384"/>
<evidence type="ECO:0000313" key="8">
    <source>
        <dbReference type="WBParaSite" id="L893_g32139.t1"/>
    </source>
</evidence>
<dbReference type="InterPro" id="IPR036855">
    <property type="entry name" value="Znf_CCCH_sf"/>
</dbReference>
<feature type="domain" description="C3H1-type" evidence="6">
    <location>
        <begin position="84"/>
        <end position="112"/>
    </location>
</feature>
<accession>A0A1I8A384</accession>
<evidence type="ECO:0000256" key="5">
    <source>
        <dbReference type="PROSITE-ProRule" id="PRU00723"/>
    </source>
</evidence>
<keyword evidence="4 5" id="KW-0862">Zinc</keyword>
<dbReference type="FunFam" id="4.10.1000.10:FF:000003">
    <property type="entry name" value="Zinc finger CCCH domain-containing protein"/>
    <property type="match status" value="1"/>
</dbReference>
<dbReference type="GO" id="GO:0051252">
    <property type="term" value="P:regulation of RNA metabolic process"/>
    <property type="evidence" value="ECO:0007669"/>
    <property type="project" value="UniProtKB-ARBA"/>
</dbReference>
<keyword evidence="7" id="KW-1185">Reference proteome</keyword>
<dbReference type="SUPFAM" id="SSF90229">
    <property type="entry name" value="CCCH zinc finger"/>
    <property type="match status" value="2"/>
</dbReference>
<evidence type="ECO:0000256" key="2">
    <source>
        <dbReference type="ARBA" id="ARBA00022737"/>
    </source>
</evidence>
<evidence type="ECO:0000313" key="7">
    <source>
        <dbReference type="Proteomes" id="UP000095287"/>
    </source>
</evidence>
<dbReference type="GO" id="GO:0008270">
    <property type="term" value="F:zinc ion binding"/>
    <property type="evidence" value="ECO:0007669"/>
    <property type="project" value="UniProtKB-KW"/>
</dbReference>
<dbReference type="GO" id="GO:0043186">
    <property type="term" value="C:P granule"/>
    <property type="evidence" value="ECO:0007669"/>
    <property type="project" value="UniProtKB-ARBA"/>
</dbReference>
<dbReference type="PROSITE" id="PS50103">
    <property type="entry name" value="ZF_C3H1"/>
    <property type="match status" value="2"/>
</dbReference>
<dbReference type="SMART" id="SM00356">
    <property type="entry name" value="ZnF_C3H1"/>
    <property type="match status" value="2"/>
</dbReference>
<sequence length="205" mass="23433">MSQLLDLDINTLINELSALKTTPMPSYRPPWSPAVTYKTKMCKSMLDSGNCRYGSTCLFAHSMDELRVRSNLPMDAMRRNLNYKYKTKLCNKYHRYGFCPYGDRCLFVHDPHEVQNGKSKCNCTCEEHQQFHKNPSTPHVNLNVALDSERRSGLNLSFFNLDDMHVGSFSAMGKGMYKCKDHGEPESLTGDAVMKMLSFLEDGHQ</sequence>
<evidence type="ECO:0000256" key="1">
    <source>
        <dbReference type="ARBA" id="ARBA00022723"/>
    </source>
</evidence>
<dbReference type="Pfam" id="PF00642">
    <property type="entry name" value="zf-CCCH"/>
    <property type="match status" value="2"/>
</dbReference>
<keyword evidence="2" id="KW-0677">Repeat</keyword>
<feature type="zinc finger region" description="C3H1-type" evidence="5">
    <location>
        <begin position="84"/>
        <end position="112"/>
    </location>
</feature>
<keyword evidence="1 5" id="KW-0479">Metal-binding</keyword>
<name>A0A1I8A384_9BILA</name>
<evidence type="ECO:0000256" key="4">
    <source>
        <dbReference type="ARBA" id="ARBA00022833"/>
    </source>
</evidence>
<dbReference type="GO" id="GO:0003729">
    <property type="term" value="F:mRNA binding"/>
    <property type="evidence" value="ECO:0007669"/>
    <property type="project" value="InterPro"/>
</dbReference>
<dbReference type="Gene3D" id="4.10.1000.10">
    <property type="entry name" value="Zinc finger, CCCH-type"/>
    <property type="match status" value="2"/>
</dbReference>
<dbReference type="WBParaSite" id="L893_g32139.t1">
    <property type="protein sequence ID" value="L893_g32139.t1"/>
    <property type="gene ID" value="L893_g32139"/>
</dbReference>
<reference evidence="8" key="1">
    <citation type="submission" date="2016-11" db="UniProtKB">
        <authorList>
            <consortium name="WormBaseParasite"/>
        </authorList>
    </citation>
    <scope>IDENTIFICATION</scope>
</reference>
<protein>
    <submittedName>
        <fullName evidence="8">C3H1-type domain-containing protein</fullName>
    </submittedName>
</protein>
<dbReference type="Proteomes" id="UP000095287">
    <property type="component" value="Unplaced"/>
</dbReference>
<dbReference type="InterPro" id="IPR045877">
    <property type="entry name" value="ZFP36-like"/>
</dbReference>
<keyword evidence="3 5" id="KW-0863">Zinc-finger</keyword>
<dbReference type="GO" id="GO:0010468">
    <property type="term" value="P:regulation of gene expression"/>
    <property type="evidence" value="ECO:0007669"/>
    <property type="project" value="UniProtKB-ARBA"/>
</dbReference>
<dbReference type="PANTHER" id="PTHR12547">
    <property type="entry name" value="CCCH ZINC FINGER/TIS11-RELATED"/>
    <property type="match status" value="1"/>
</dbReference>
<evidence type="ECO:0000256" key="3">
    <source>
        <dbReference type="ARBA" id="ARBA00022771"/>
    </source>
</evidence>
<feature type="domain" description="C3H1-type" evidence="6">
    <location>
        <begin position="36"/>
        <end position="64"/>
    </location>
</feature>